<dbReference type="Gene3D" id="2.10.90.10">
    <property type="entry name" value="Cystine-knot cytokines"/>
    <property type="match status" value="1"/>
</dbReference>
<reference evidence="1" key="2">
    <citation type="submission" date="2020-05" db="UniProtKB">
        <authorList>
            <consortium name="EnsemblMetazoa"/>
        </authorList>
    </citation>
    <scope>IDENTIFICATION</scope>
    <source>
        <strain evidence="1">CM1001059</strain>
    </source>
</reference>
<protein>
    <submittedName>
        <fullName evidence="1">Uncharacterized protein</fullName>
    </submittedName>
</protein>
<dbReference type="GO" id="GO:0035099">
    <property type="term" value="P:hemocyte migration"/>
    <property type="evidence" value="ECO:0007669"/>
    <property type="project" value="TreeGrafter"/>
</dbReference>
<dbReference type="EnsemblMetazoa" id="AMEC001326-RA">
    <property type="protein sequence ID" value="AMEC001326-PA"/>
    <property type="gene ID" value="AMEC001326"/>
</dbReference>
<organism evidence="1 2">
    <name type="scientific">Anopheles melas</name>
    <dbReference type="NCBI Taxonomy" id="34690"/>
    <lineage>
        <taxon>Eukaryota</taxon>
        <taxon>Metazoa</taxon>
        <taxon>Ecdysozoa</taxon>
        <taxon>Arthropoda</taxon>
        <taxon>Hexapoda</taxon>
        <taxon>Insecta</taxon>
        <taxon>Pterygota</taxon>
        <taxon>Neoptera</taxon>
        <taxon>Endopterygota</taxon>
        <taxon>Diptera</taxon>
        <taxon>Nematocera</taxon>
        <taxon>Culicoidea</taxon>
        <taxon>Culicidae</taxon>
        <taxon>Anophelinae</taxon>
        <taxon>Anopheles</taxon>
    </lineage>
</organism>
<reference evidence="2" key="1">
    <citation type="submission" date="2014-01" db="EMBL/GenBank/DDBJ databases">
        <title>The Genome Sequence of Anopheles melas CM1001059_A (V2).</title>
        <authorList>
            <consortium name="The Broad Institute Genomics Platform"/>
            <person name="Neafsey D.E."/>
            <person name="Besansky N."/>
            <person name="Howell P."/>
            <person name="Walton C."/>
            <person name="Young S.K."/>
            <person name="Zeng Q."/>
            <person name="Gargeya S."/>
            <person name="Fitzgerald M."/>
            <person name="Haas B."/>
            <person name="Abouelleil A."/>
            <person name="Allen A.W."/>
            <person name="Alvarado L."/>
            <person name="Arachchi H.M."/>
            <person name="Berlin A.M."/>
            <person name="Chapman S.B."/>
            <person name="Gainer-Dewar J."/>
            <person name="Goldberg J."/>
            <person name="Griggs A."/>
            <person name="Gujja S."/>
            <person name="Hansen M."/>
            <person name="Howarth C."/>
            <person name="Imamovic A."/>
            <person name="Ireland A."/>
            <person name="Larimer J."/>
            <person name="McCowan C."/>
            <person name="Murphy C."/>
            <person name="Pearson M."/>
            <person name="Poon T.W."/>
            <person name="Priest M."/>
            <person name="Roberts A."/>
            <person name="Saif S."/>
            <person name="Shea T."/>
            <person name="Sisk P."/>
            <person name="Sykes S."/>
            <person name="Wortman J."/>
            <person name="Nusbaum C."/>
            <person name="Birren B."/>
        </authorList>
    </citation>
    <scope>NUCLEOTIDE SEQUENCE [LARGE SCALE GENOMIC DNA]</scope>
    <source>
        <strain evidence="2">CM1001059</strain>
    </source>
</reference>
<dbReference type="InterPro" id="IPR029034">
    <property type="entry name" value="Cystine-knot_cytokine"/>
</dbReference>
<keyword evidence="2" id="KW-1185">Reference proteome</keyword>
<accession>A0A182TFE2</accession>
<evidence type="ECO:0000313" key="2">
    <source>
        <dbReference type="Proteomes" id="UP000075902"/>
    </source>
</evidence>
<sequence>MLINVTHQQSTRAYPGRYQSFTDYKQANFGTKDAVERSYSAYSNSQHERHQAKQHMERMIREGMCKVPKPRIVPASNDRTKLFTPQCTILHRCEDDTGCCGPTQTCAPKTTSEVQLYFYVSSDSYVCIRFKEGFESFSMETRKCIRSKRCTVPQCEYGMYNPHEGRCPKKSDRINEQFSLYR</sequence>
<dbReference type="PANTHER" id="PTHR21719:SF1">
    <property type="entry name" value="FI06402P-RELATED"/>
    <property type="match status" value="1"/>
</dbReference>
<dbReference type="PANTHER" id="PTHR21719">
    <property type="entry name" value="FI06402P-RELATED"/>
    <property type="match status" value="1"/>
</dbReference>
<dbReference type="SUPFAM" id="SSF57501">
    <property type="entry name" value="Cystine-knot cytokines"/>
    <property type="match status" value="1"/>
</dbReference>
<proteinExistence type="predicted"/>
<dbReference type="AlphaFoldDB" id="A0A182TFE2"/>
<evidence type="ECO:0000313" key="1">
    <source>
        <dbReference type="EnsemblMetazoa" id="AMEC001326-PA"/>
    </source>
</evidence>
<dbReference type="STRING" id="34690.A0A182TFE2"/>
<name>A0A182TFE2_9DIPT</name>
<dbReference type="VEuPathDB" id="VectorBase:AMEC001326"/>
<dbReference type="Proteomes" id="UP000075902">
    <property type="component" value="Unassembled WGS sequence"/>
</dbReference>